<comment type="caution">
    <text evidence="4">The sequence shown here is derived from an EMBL/GenBank/DDBJ whole genome shotgun (WGS) entry which is preliminary data.</text>
</comment>
<feature type="region of interest" description="Disordered" evidence="2">
    <location>
        <begin position="1"/>
        <end position="21"/>
    </location>
</feature>
<feature type="transmembrane region" description="Helical" evidence="3">
    <location>
        <begin position="540"/>
        <end position="558"/>
    </location>
</feature>
<reference evidence="4" key="1">
    <citation type="submission" date="2018-11" db="EMBL/GenBank/DDBJ databases">
        <authorList>
            <person name="Alioto T."/>
            <person name="Alioto T."/>
        </authorList>
    </citation>
    <scope>NUCLEOTIDE SEQUENCE</scope>
</reference>
<accession>A0A8B6EHF0</accession>
<dbReference type="PANTHER" id="PTHR13800">
    <property type="entry name" value="TRANSIENT RECEPTOR POTENTIAL CATION CHANNEL, SUBFAMILY M, MEMBER 6"/>
    <property type="match status" value="1"/>
</dbReference>
<name>A0A8B6EHF0_MYTGA</name>
<evidence type="ECO:0000256" key="1">
    <source>
        <dbReference type="SAM" id="Coils"/>
    </source>
</evidence>
<dbReference type="PANTHER" id="PTHR13800:SF1">
    <property type="entry name" value="TRANSIENT RECEPTOR POTENTIAL CATION CHANNEL TRPM"/>
    <property type="match status" value="1"/>
</dbReference>
<feature type="coiled-coil region" evidence="1">
    <location>
        <begin position="819"/>
        <end position="861"/>
    </location>
</feature>
<proteinExistence type="predicted"/>
<dbReference type="GO" id="GO:0005886">
    <property type="term" value="C:plasma membrane"/>
    <property type="evidence" value="ECO:0007669"/>
    <property type="project" value="TreeGrafter"/>
</dbReference>
<keyword evidence="3" id="KW-1133">Transmembrane helix</keyword>
<dbReference type="GO" id="GO:0030001">
    <property type="term" value="P:metal ion transport"/>
    <property type="evidence" value="ECO:0007669"/>
    <property type="project" value="TreeGrafter"/>
</dbReference>
<keyword evidence="5" id="KW-1185">Reference proteome</keyword>
<evidence type="ECO:0000256" key="2">
    <source>
        <dbReference type="SAM" id="MobiDB-lite"/>
    </source>
</evidence>
<gene>
    <name evidence="4" type="ORF">MGAL_10B058006</name>
</gene>
<dbReference type="GO" id="GO:0005261">
    <property type="term" value="F:monoatomic cation channel activity"/>
    <property type="evidence" value="ECO:0007669"/>
    <property type="project" value="TreeGrafter"/>
</dbReference>
<feature type="transmembrane region" description="Helical" evidence="3">
    <location>
        <begin position="578"/>
        <end position="598"/>
    </location>
</feature>
<evidence type="ECO:0000256" key="3">
    <source>
        <dbReference type="SAM" id="Phobius"/>
    </source>
</evidence>
<feature type="transmembrane region" description="Helical" evidence="3">
    <location>
        <begin position="664"/>
        <end position="683"/>
    </location>
</feature>
<evidence type="ECO:0000313" key="4">
    <source>
        <dbReference type="EMBL" id="VDI33497.1"/>
    </source>
</evidence>
<sequence length="990" mass="115755">MMYSERTDDQDQDNSVAQNNGDIEKECESFAGYKITKRTQKDKRWCLLEAEVKYATGTSQKIEINQGKDTPQLKQMTYKPKLYLIFETKDPTSELLIDEIRQFSKKKKLPCHIIEQKLVFLGDDTSSVCINRKTSYESIQKNNSNVYVLTEYNEHIIDLNTPWNAGKQLSVHVINDHEDISSISEIHGKMDLDLLICNLLIGVLMTEEDAIYGNDTEIYWNALSMYLLKIGKWLIPKEIVTRSFDHRSLEYIYEKELTTEFENGIWKDLQQLSSRAFIPHNATTIRKPSRKDNGEIPELNGESVALHTLHETSYEEKETFLNVSNHELYGLIFYALLLKQYFAGSKQLVETGYIHIKPILVGSSILKDAESNWKSTPAQKETLQRLNNAFTQRAITITQCIYDDESELEEIRTHGTNNEHNADVELELGYPVNHSGRLLLNHGYLEDAIKTENKTYLDNETVTKVLNKMWYGEETLSYRQISYSALLMAFAYMLVFNLYETLSYTDYFIIGWMISLFLNETKQALVAVVRKRFKKYRSDCWNILDWILILGFTTAFLLKIGANKNCLVASHFKDTFGFMVIMTVIMISYNVSFHSLLYPNTDFSWSEIEKVMQNGYWTLFGENNVDSDSLTEPDCTFNKTIYSSGGLSRCPATIGMHIAPYLKAIYSLIAVTLLLNLLIAIYSDTFQQVQVQSKFHWSLLQKDFLEEYSLKTIFPIHLQLIALLPCLVHLLIWCFRNWSKCCSNEETNNVKKANKLNSSPMFVRVFCYNTNYDQRLKSTETTEAFATLKSKGVIDVIKEEKITVLQEQMEIRNIMMANKDELKMQLEIQTQRFEEQQERNLMMLEQQLMADQRTMERVESMRREEVELRSISARKSIREYEQTSQTSREFEHFMERLMEEQMHRLCKMDERLNELYACQSEQQAHSAQALQEQMDIQHIMMENQDQLKLQLECQTLRFEEQQERNQMILQKLDKFQQKQNGTDKSQQTME</sequence>
<protein>
    <submittedName>
        <fullName evidence="4">Uncharacterized protein</fullName>
    </submittedName>
</protein>
<feature type="transmembrane region" description="Helical" evidence="3">
    <location>
        <begin position="501"/>
        <end position="519"/>
    </location>
</feature>
<keyword evidence="1" id="KW-0175">Coiled coil</keyword>
<dbReference type="InterPro" id="IPR050927">
    <property type="entry name" value="TRPM"/>
</dbReference>
<feature type="transmembrane region" description="Helical" evidence="3">
    <location>
        <begin position="716"/>
        <end position="735"/>
    </location>
</feature>
<dbReference type="AlphaFoldDB" id="A0A8B6EHF0"/>
<evidence type="ECO:0000313" key="5">
    <source>
        <dbReference type="Proteomes" id="UP000596742"/>
    </source>
</evidence>
<dbReference type="EMBL" id="UYJE01005055">
    <property type="protein sequence ID" value="VDI33497.1"/>
    <property type="molecule type" value="Genomic_DNA"/>
</dbReference>
<dbReference type="Proteomes" id="UP000596742">
    <property type="component" value="Unassembled WGS sequence"/>
</dbReference>
<organism evidence="4 5">
    <name type="scientific">Mytilus galloprovincialis</name>
    <name type="common">Mediterranean mussel</name>
    <dbReference type="NCBI Taxonomy" id="29158"/>
    <lineage>
        <taxon>Eukaryota</taxon>
        <taxon>Metazoa</taxon>
        <taxon>Spiralia</taxon>
        <taxon>Lophotrochozoa</taxon>
        <taxon>Mollusca</taxon>
        <taxon>Bivalvia</taxon>
        <taxon>Autobranchia</taxon>
        <taxon>Pteriomorphia</taxon>
        <taxon>Mytilida</taxon>
        <taxon>Mytiloidea</taxon>
        <taxon>Mytilidae</taxon>
        <taxon>Mytilinae</taxon>
        <taxon>Mytilus</taxon>
    </lineage>
</organism>
<keyword evidence="3" id="KW-0812">Transmembrane</keyword>
<keyword evidence="3" id="KW-0472">Membrane</keyword>
<dbReference type="OrthoDB" id="310870at2759"/>